<keyword evidence="6" id="KW-0675">Receptor</keyword>
<feature type="transmembrane region" description="Helical" evidence="1">
    <location>
        <begin position="1263"/>
        <end position="1292"/>
    </location>
</feature>
<dbReference type="EMBL" id="JAKMXF010000345">
    <property type="protein sequence ID" value="KAI6647147.1"/>
    <property type="molecule type" value="Genomic_DNA"/>
</dbReference>
<dbReference type="SMART" id="SM00194">
    <property type="entry name" value="PTPc"/>
    <property type="match status" value="1"/>
</dbReference>
<keyword evidence="1" id="KW-0472">Membrane</keyword>
<dbReference type="InterPro" id="IPR029021">
    <property type="entry name" value="Prot-tyrosine_phosphatase-like"/>
</dbReference>
<feature type="domain" description="C-type lectin" evidence="3">
    <location>
        <begin position="188"/>
        <end position="296"/>
    </location>
</feature>
<evidence type="ECO:0000313" key="6">
    <source>
        <dbReference type="EMBL" id="KAI6647147.1"/>
    </source>
</evidence>
<dbReference type="InterPro" id="IPR000242">
    <property type="entry name" value="PTP_cat"/>
</dbReference>
<gene>
    <name evidence="6" type="ORF">LOD99_8883</name>
</gene>
<evidence type="ECO:0000313" key="7">
    <source>
        <dbReference type="Proteomes" id="UP001165289"/>
    </source>
</evidence>
<dbReference type="InterPro" id="IPR016187">
    <property type="entry name" value="CTDL_fold"/>
</dbReference>
<dbReference type="Pfam" id="PF00059">
    <property type="entry name" value="Lectin_C"/>
    <property type="match status" value="4"/>
</dbReference>
<dbReference type="PANTHER" id="PTHR22803">
    <property type="entry name" value="MANNOSE, PHOSPHOLIPASE, LECTIN RECEPTOR RELATED"/>
    <property type="match status" value="1"/>
</dbReference>
<dbReference type="CDD" id="cd00037">
    <property type="entry name" value="CLECT"/>
    <property type="match status" value="3"/>
</dbReference>
<feature type="signal peptide" evidence="2">
    <location>
        <begin position="1"/>
        <end position="32"/>
    </location>
</feature>
<sequence length="1696" mass="189320">MLRNSEIMEFYCKVVLFFLIIATIILTKSAQATTPNISLIYDDTIFGYFIVSPINWPDAEVECNNWGGNLATIKSAEEDNLLFYSTQGPDTDYISCYIGLNDIDVEADTNASEFKWVDGSNSTYRNFDPNPGIPSPSDKFPNCDCVRFRYNNLAGVLSTGWINRRCELTRSCYFCNKVGNSQGCDLIYNGSCYRLFEVSTGINWLDAQSSCAIWGGDLTSITTERENNYLYTIIPDTVSNCWIGLNDRDGDGIYSWIDGSVYSHTNWTGSEPSFSNEDCVEIIRAGEGSWETVSCEITINTFLCKRPSSVTTAVGFGQLTNGGLDFGTISDNEFFFTSRTLAFGGEESNVIIWNFSENSDLSDIEVLTATYSNAETGWSWLAVDITKQGYYQCQVGSVTYTIGLYDNSLTTVATEGTPYVYIVGVDREDVLLLCDPVVSDDLSMLKWSLTGSGDFLNPINIYNERNTLPEQSTGINCVRDSSIIYSNFISLQVPELTIHIGSISASKFTAVCPAMNELAIPLSTQDITLSTNIVGKWTVLGLANPTRSNISIDNFMEGNAGLYEFYINNWDGVDVCAIQITLSSSPAITERNPEEEFILDDNTFGYFTISPVINWITAQLYCINWGGNLATIKSAEEDSLLFYSITDLDNAFSCFIGLNDIDVEAGTDASAFVWIDGSASTYRNFDSLIGINPGDSNAPWDCVRFRYRSAQEYYQQVGLIEVVKPVEVVISAVNQIIINETINYMQECNSQGCDLIYNGFCYRLFKVSTGINWLDAQSSCAVWGGDLTSITTERENNYLYTTIPDTVSNCWIGLNDRDGDGSYTWTDGLVYNHMNWTGSAPSVSDEDCVEIINAEEGSWGTLGCKMTRYAFLCKRPSNVTSVAVSETTYNYTVGVDRQNVLLLCDPMDSGNLSLLIWSVEGSDTLPNPINIYKMIGDKSIGYYSINCSRDGEEISKTKLIIEVVLLLPQIILQYGDLIIGKVSSVYPVMNNIEIPIGIKNISISNNIEGRWMLPDGSYQFFTLAISTFTSQNNGVYKLYITNWDGLEVCAIQINITVTIDGIEEITNFNIPLQVNYTVGSIIDRLYYSNTEIPDTKIRWTTDTVNDGENMEYSIEYPNPVLLIAVFSNVGAGLHTITSFYRMSPVTSLGNLQLAIKDTVEVTISYEGYTFTTSDISNELFPSPQVISIHQGTKDITLTCTLPECVWMISNEKDTIIASTYSISEIPSNFKETFSLVRSTSSGVEYTTVHISIQTLTEAAANSALLPIIIIVLLSITCIIVATSILVPIFIFLHVKRRRPTKAKVSKRPKPSKSYITGNESNLGYANLSEINPQPKECIDLSSVNTNPEYMTVDETSLTTLDAPTNPNERSYANLSNIQRENIPNQNATKKEKSGYLEMKEELSYENYPSISSVKEERFIAKFIPITEFPTMYGQYVESGIGNDSLFSVEFEKLNEESKKAVVPESREALKEENFQKNPIKNILPFDENRVVLDSTHFDCNFINASWLESYRFIATINPTKETHLDFLQMIYQTEASMVIMLTTRKEKAKILSGISNRVCYWPKKDEPINCGPFVSTLINSTEKNAFVKQEICLKNTLAGKEHSFTQCISPIWNEDGTVNDVVCAIALLNRIMKQKQDSNNVPIIIHCEDGISKTGIIMTVLNSIRELNIRKSINIFNVVKNLRKQRMNNVPTLVSI</sequence>
<organism evidence="6 7">
    <name type="scientific">Oopsacas minuta</name>
    <dbReference type="NCBI Taxonomy" id="111878"/>
    <lineage>
        <taxon>Eukaryota</taxon>
        <taxon>Metazoa</taxon>
        <taxon>Porifera</taxon>
        <taxon>Hexactinellida</taxon>
        <taxon>Hexasterophora</taxon>
        <taxon>Lyssacinosida</taxon>
        <taxon>Leucopsacidae</taxon>
        <taxon>Oopsacas</taxon>
    </lineage>
</organism>
<dbReference type="InterPro" id="IPR000387">
    <property type="entry name" value="Tyr_Pase_dom"/>
</dbReference>
<keyword evidence="7" id="KW-1185">Reference proteome</keyword>
<dbReference type="PRINTS" id="PR00700">
    <property type="entry name" value="PRTYPHPHTASE"/>
</dbReference>
<dbReference type="SMART" id="SM00034">
    <property type="entry name" value="CLECT"/>
    <property type="match status" value="4"/>
</dbReference>
<keyword evidence="1" id="KW-0812">Transmembrane</keyword>
<evidence type="ECO:0000259" key="4">
    <source>
        <dbReference type="PROSITE" id="PS50055"/>
    </source>
</evidence>
<proteinExistence type="predicted"/>
<keyword evidence="1" id="KW-1133">Transmembrane helix</keyword>
<evidence type="ECO:0000256" key="1">
    <source>
        <dbReference type="SAM" id="Phobius"/>
    </source>
</evidence>
<comment type="caution">
    <text evidence="6">The sequence shown here is derived from an EMBL/GenBank/DDBJ whole genome shotgun (WGS) entry which is preliminary data.</text>
</comment>
<feature type="domain" description="C-type lectin" evidence="3">
    <location>
        <begin position="41"/>
        <end position="167"/>
    </location>
</feature>
<dbReference type="Gene3D" id="3.90.190.10">
    <property type="entry name" value="Protein tyrosine phosphatase superfamily"/>
    <property type="match status" value="1"/>
</dbReference>
<dbReference type="InterPro" id="IPR016186">
    <property type="entry name" value="C-type_lectin-like/link_sf"/>
</dbReference>
<feature type="chain" id="PRO_5043877087" evidence="2">
    <location>
        <begin position="33"/>
        <end position="1696"/>
    </location>
</feature>
<dbReference type="SUPFAM" id="SSF56436">
    <property type="entry name" value="C-type lectin-like"/>
    <property type="match status" value="4"/>
</dbReference>
<evidence type="ECO:0000259" key="3">
    <source>
        <dbReference type="PROSITE" id="PS50041"/>
    </source>
</evidence>
<dbReference type="PROSITE" id="PS50041">
    <property type="entry name" value="C_TYPE_LECTIN_2"/>
    <property type="match status" value="4"/>
</dbReference>
<dbReference type="InterPro" id="IPR050111">
    <property type="entry name" value="C-type_lectin/snaclec_domain"/>
</dbReference>
<dbReference type="InterPro" id="IPR001304">
    <property type="entry name" value="C-type_lectin-like"/>
</dbReference>
<dbReference type="Gene3D" id="3.10.100.10">
    <property type="entry name" value="Mannose-Binding Protein A, subunit A"/>
    <property type="match status" value="4"/>
</dbReference>
<dbReference type="PROSITE" id="PS50055">
    <property type="entry name" value="TYR_PHOSPHATASE_PTP"/>
    <property type="match status" value="1"/>
</dbReference>
<reference evidence="6 7" key="1">
    <citation type="journal article" date="2023" name="BMC Biol.">
        <title>The compact genome of the sponge Oopsacas minuta (Hexactinellida) is lacking key metazoan core genes.</title>
        <authorList>
            <person name="Santini S."/>
            <person name="Schenkelaars Q."/>
            <person name="Jourda C."/>
            <person name="Duchesne M."/>
            <person name="Belahbib H."/>
            <person name="Rocher C."/>
            <person name="Selva M."/>
            <person name="Riesgo A."/>
            <person name="Vervoort M."/>
            <person name="Leys S.P."/>
            <person name="Kodjabachian L."/>
            <person name="Le Bivic A."/>
            <person name="Borchiellini C."/>
            <person name="Claverie J.M."/>
            <person name="Renard E."/>
        </authorList>
    </citation>
    <scope>NUCLEOTIDE SEQUENCE [LARGE SCALE GENOMIC DNA]</scope>
    <source>
        <strain evidence="6">SPO-2</strain>
    </source>
</reference>
<protein>
    <submittedName>
        <fullName evidence="6">Receptor-type tyrosine-protein phosphatase C-like</fullName>
    </submittedName>
</protein>
<dbReference type="CDD" id="cd00047">
    <property type="entry name" value="PTPc"/>
    <property type="match status" value="1"/>
</dbReference>
<evidence type="ECO:0000256" key="2">
    <source>
        <dbReference type="SAM" id="SignalP"/>
    </source>
</evidence>
<keyword evidence="2" id="KW-0732">Signal</keyword>
<dbReference type="GO" id="GO:0004725">
    <property type="term" value="F:protein tyrosine phosphatase activity"/>
    <property type="evidence" value="ECO:0007669"/>
    <property type="project" value="InterPro"/>
</dbReference>
<dbReference type="PROSITE" id="PS50056">
    <property type="entry name" value="TYR_PHOSPHATASE_2"/>
    <property type="match status" value="1"/>
</dbReference>
<feature type="domain" description="C-type lectin" evidence="3">
    <location>
        <begin position="757"/>
        <end position="864"/>
    </location>
</feature>
<feature type="domain" description="Tyrosine specific protein phosphatases" evidence="5">
    <location>
        <begin position="1622"/>
        <end position="1696"/>
    </location>
</feature>
<name>A0AAV7JEE5_9METZ</name>
<dbReference type="SUPFAM" id="SSF52799">
    <property type="entry name" value="(Phosphotyrosine protein) phosphatases II"/>
    <property type="match status" value="1"/>
</dbReference>
<evidence type="ECO:0000259" key="5">
    <source>
        <dbReference type="PROSITE" id="PS50056"/>
    </source>
</evidence>
<accession>A0AAV7JEE5</accession>
<feature type="domain" description="Tyrosine-protein phosphatase" evidence="4">
    <location>
        <begin position="1446"/>
        <end position="1696"/>
    </location>
</feature>
<dbReference type="Proteomes" id="UP001165289">
    <property type="component" value="Unassembled WGS sequence"/>
</dbReference>
<feature type="domain" description="C-type lectin" evidence="3">
    <location>
        <begin position="606"/>
        <end position="703"/>
    </location>
</feature>
<dbReference type="Pfam" id="PF00102">
    <property type="entry name" value="Y_phosphatase"/>
    <property type="match status" value="1"/>
</dbReference>